<evidence type="ECO:0000259" key="1">
    <source>
        <dbReference type="Pfam" id="PF17886"/>
    </source>
</evidence>
<dbReference type="KEGG" id="psyt:DSAG12_01680"/>
<dbReference type="Pfam" id="PF17886">
    <property type="entry name" value="ArsA_HSP20"/>
    <property type="match status" value="1"/>
</dbReference>
<protein>
    <submittedName>
        <fullName evidence="2">Hsp20/alpha crystallin family protein</fullName>
    </submittedName>
</protein>
<dbReference type="Proteomes" id="UP000321408">
    <property type="component" value="Chromosome"/>
</dbReference>
<dbReference type="AlphaFoldDB" id="A0A5B9D9T6"/>
<name>A0A5B9D9T6_9ARCH</name>
<dbReference type="GeneID" id="41329673"/>
<dbReference type="InterPro" id="IPR008978">
    <property type="entry name" value="HSP20-like_chaperone"/>
</dbReference>
<proteinExistence type="predicted"/>
<dbReference type="OrthoDB" id="26084at2157"/>
<dbReference type="SUPFAM" id="SSF49764">
    <property type="entry name" value="HSP20-like chaperones"/>
    <property type="match status" value="1"/>
</dbReference>
<dbReference type="CDD" id="cd06464">
    <property type="entry name" value="ACD_sHsps-like"/>
    <property type="match status" value="1"/>
</dbReference>
<dbReference type="EMBL" id="CP042905">
    <property type="protein sequence ID" value="QEE15853.1"/>
    <property type="molecule type" value="Genomic_DNA"/>
</dbReference>
<feature type="domain" description="ArsA HSP20-like" evidence="1">
    <location>
        <begin position="118"/>
        <end position="176"/>
    </location>
</feature>
<gene>
    <name evidence="2" type="ORF">DSAG12_01680</name>
</gene>
<dbReference type="RefSeq" id="WP_147662750.1">
    <property type="nucleotide sequence ID" value="NZ_CP042905.2"/>
</dbReference>
<dbReference type="Gene3D" id="2.60.40.790">
    <property type="match status" value="1"/>
</dbReference>
<reference evidence="2 3" key="1">
    <citation type="journal article" date="2020" name="Nature">
        <title>Isolation of an archaeon at the prokaryote-eukaryote interface.</title>
        <authorList>
            <person name="Imachi H."/>
            <person name="Nobu M.K."/>
            <person name="Nakahara N."/>
            <person name="Morono Y."/>
            <person name="Ogawara M."/>
            <person name="Takaki Y."/>
            <person name="Takano Y."/>
            <person name="Uematsu K."/>
            <person name="Ikuta T."/>
            <person name="Ito M."/>
            <person name="Matsui Y."/>
            <person name="Miyazaki M."/>
            <person name="Murata K."/>
            <person name="Saito Y."/>
            <person name="Sakai S."/>
            <person name="Song C."/>
            <person name="Tasumi E."/>
            <person name="Yamanaka Y."/>
            <person name="Yamaguchi T."/>
            <person name="Kamagata Y."/>
            <person name="Tamaki H."/>
            <person name="Takai K."/>
        </authorList>
    </citation>
    <scope>NUCLEOTIDE SEQUENCE [LARGE SCALE GENOMIC DNA]</scope>
    <source>
        <strain evidence="2 3">MK-D1</strain>
    </source>
</reference>
<evidence type="ECO:0000313" key="3">
    <source>
        <dbReference type="Proteomes" id="UP000321408"/>
    </source>
</evidence>
<reference evidence="2 3" key="2">
    <citation type="journal article" date="2024" name="Int. J. Syst. Evol. Microbiol.">
        <title>Promethearchaeum syntrophicum gen. nov., sp. nov., an anaerobic, obligately syntrophic archaeon, the first isolate of the lineage 'Asgard' archaea, and proposal of the new archaeal phylum Promethearchaeota phyl. nov. and kingdom Promethearchaeati regn. nov.</title>
        <authorList>
            <person name="Imachi H."/>
            <person name="Nobu M.K."/>
            <person name="Kato S."/>
            <person name="Takaki Y."/>
            <person name="Miyazaki M."/>
            <person name="Miyata M."/>
            <person name="Ogawara M."/>
            <person name="Saito Y."/>
            <person name="Sakai S."/>
            <person name="Tahara Y.O."/>
            <person name="Takano Y."/>
            <person name="Tasumi E."/>
            <person name="Uematsu K."/>
            <person name="Yoshimura T."/>
            <person name="Itoh T."/>
            <person name="Ohkuma M."/>
            <person name="Takai K."/>
        </authorList>
    </citation>
    <scope>NUCLEOTIDE SEQUENCE [LARGE SCALE GENOMIC DNA]</scope>
    <source>
        <strain evidence="2 3">MK-D1</strain>
    </source>
</reference>
<sequence length="193" mass="22315">MENLFDIIRKILEEYSGSIENSKDFSMSYTYNSGMDKPELKINGKTVNPELLKKLEKHMMEFQSNFSQFGNSNRSFLNNTEAFRKDIILPSKIPEISNGNNLNVVRDIFFDIFDEDEKLKIIIELPGVKKHNIQLQAASREIEIKTPHHHKIIQLPVPVNNSIAKARYSNGILDIELEKIVRSKKKAKKLQID</sequence>
<organism evidence="2 3">
    <name type="scientific">Promethearchaeum syntrophicum</name>
    <dbReference type="NCBI Taxonomy" id="2594042"/>
    <lineage>
        <taxon>Archaea</taxon>
        <taxon>Promethearchaeati</taxon>
        <taxon>Promethearchaeota</taxon>
        <taxon>Promethearchaeia</taxon>
        <taxon>Promethearchaeales</taxon>
        <taxon>Promethearchaeaceae</taxon>
        <taxon>Promethearchaeum</taxon>
    </lineage>
</organism>
<accession>A0A5B9D9T6</accession>
<dbReference type="InterPro" id="IPR040612">
    <property type="entry name" value="ArsA_HSP20-like"/>
</dbReference>
<evidence type="ECO:0000313" key="2">
    <source>
        <dbReference type="EMBL" id="QEE15853.1"/>
    </source>
</evidence>
<keyword evidence="3" id="KW-1185">Reference proteome</keyword>